<evidence type="ECO:0000313" key="2">
    <source>
        <dbReference type="EMBL" id="OTF79157.1"/>
    </source>
</evidence>
<reference evidence="2 3" key="1">
    <citation type="submission" date="2017-03" db="EMBL/GenBank/DDBJ databases">
        <title>Genome Survey of Euroglyphus maynei.</title>
        <authorList>
            <person name="Arlian L.G."/>
            <person name="Morgan M.S."/>
            <person name="Rider S.D."/>
        </authorList>
    </citation>
    <scope>NUCLEOTIDE SEQUENCE [LARGE SCALE GENOMIC DNA]</scope>
    <source>
        <strain evidence="2">Arlian Lab</strain>
        <tissue evidence="2">Whole body</tissue>
    </source>
</reference>
<comment type="caution">
    <text evidence="2">The sequence shown here is derived from an EMBL/GenBank/DDBJ whole genome shotgun (WGS) entry which is preliminary data.</text>
</comment>
<gene>
    <name evidence="2" type="ORF">BLA29_011400</name>
</gene>
<feature type="compositionally biased region" description="Basic and acidic residues" evidence="1">
    <location>
        <begin position="1"/>
        <end position="21"/>
    </location>
</feature>
<protein>
    <submittedName>
        <fullName evidence="2">Uncharacterized protein</fullName>
    </submittedName>
</protein>
<dbReference type="AlphaFoldDB" id="A0A1Y3BG63"/>
<evidence type="ECO:0000256" key="1">
    <source>
        <dbReference type="SAM" id="MobiDB-lite"/>
    </source>
</evidence>
<feature type="region of interest" description="Disordered" evidence="1">
    <location>
        <begin position="103"/>
        <end position="137"/>
    </location>
</feature>
<keyword evidence="3" id="KW-1185">Reference proteome</keyword>
<feature type="compositionally biased region" description="Polar residues" evidence="1">
    <location>
        <begin position="110"/>
        <end position="126"/>
    </location>
</feature>
<feature type="non-terminal residue" evidence="2">
    <location>
        <position position="180"/>
    </location>
</feature>
<sequence length="180" mass="20025">MYNYKNDQRNLLTREQRDHEQTWQQQMFSFSNNGKADEQKALPQAGHLQDIERALIENALNKNGTNNENSSSPSSSILLGSKGSCTEKLNILFGLANQQQSLSNQSSSNTMISLNNDQRPSSSMSFNLPNGNNNDNDMESAINKMIKPSLAPIGTKRSSSISYLDNQRKHFSGHTVISSN</sequence>
<accession>A0A1Y3BG63</accession>
<proteinExistence type="predicted"/>
<evidence type="ECO:0000313" key="3">
    <source>
        <dbReference type="Proteomes" id="UP000194236"/>
    </source>
</evidence>
<feature type="region of interest" description="Disordered" evidence="1">
    <location>
        <begin position="1"/>
        <end position="22"/>
    </location>
</feature>
<name>A0A1Y3BG63_EURMA</name>
<organism evidence="2 3">
    <name type="scientific">Euroglyphus maynei</name>
    <name type="common">Mayne's house dust mite</name>
    <dbReference type="NCBI Taxonomy" id="6958"/>
    <lineage>
        <taxon>Eukaryota</taxon>
        <taxon>Metazoa</taxon>
        <taxon>Ecdysozoa</taxon>
        <taxon>Arthropoda</taxon>
        <taxon>Chelicerata</taxon>
        <taxon>Arachnida</taxon>
        <taxon>Acari</taxon>
        <taxon>Acariformes</taxon>
        <taxon>Sarcoptiformes</taxon>
        <taxon>Astigmata</taxon>
        <taxon>Psoroptidia</taxon>
        <taxon>Analgoidea</taxon>
        <taxon>Pyroglyphidae</taxon>
        <taxon>Pyroglyphinae</taxon>
        <taxon>Euroglyphus</taxon>
    </lineage>
</organism>
<dbReference type="EMBL" id="MUJZ01024584">
    <property type="protein sequence ID" value="OTF79157.1"/>
    <property type="molecule type" value="Genomic_DNA"/>
</dbReference>
<dbReference type="Proteomes" id="UP000194236">
    <property type="component" value="Unassembled WGS sequence"/>
</dbReference>